<proteinExistence type="predicted"/>
<reference evidence="2 3" key="1">
    <citation type="journal article" date="2013" name="Genome Biol.">
        <title>The genome sequence of the most widely cultivated cacao type and its use to identify candidate genes regulating pod color.</title>
        <authorList>
            <person name="Motamayor J.C."/>
            <person name="Mockaitis K."/>
            <person name="Schmutz J."/>
            <person name="Haiminen N."/>
            <person name="Iii D.L."/>
            <person name="Cornejo O."/>
            <person name="Findley S.D."/>
            <person name="Zheng P."/>
            <person name="Utro F."/>
            <person name="Royaert S."/>
            <person name="Saski C."/>
            <person name="Jenkins J."/>
            <person name="Podicheti R."/>
            <person name="Zhao M."/>
            <person name="Scheffler B.E."/>
            <person name="Stack J.C."/>
            <person name="Feltus F.A."/>
            <person name="Mustiga G.M."/>
            <person name="Amores F."/>
            <person name="Phillips W."/>
            <person name="Marelli J.P."/>
            <person name="May G.D."/>
            <person name="Shapiro H."/>
            <person name="Ma J."/>
            <person name="Bustamante C.D."/>
            <person name="Schnell R.J."/>
            <person name="Main D."/>
            <person name="Gilbert D."/>
            <person name="Parida L."/>
            <person name="Kuhn D.N."/>
        </authorList>
    </citation>
    <scope>NUCLEOTIDE SEQUENCE [LARGE SCALE GENOMIC DNA]</scope>
    <source>
        <strain evidence="3">cv. Matina 1-6</strain>
    </source>
</reference>
<dbReference type="AlphaFoldDB" id="A0A061EN32"/>
<feature type="compositionally biased region" description="Basic and acidic residues" evidence="1">
    <location>
        <begin position="176"/>
        <end position="187"/>
    </location>
</feature>
<evidence type="ECO:0000313" key="3">
    <source>
        <dbReference type="Proteomes" id="UP000026915"/>
    </source>
</evidence>
<evidence type="ECO:0000313" key="2">
    <source>
        <dbReference type="EMBL" id="EOY06241.1"/>
    </source>
</evidence>
<dbReference type="eggNOG" id="ENOG502S7BU">
    <property type="taxonomic scope" value="Eukaryota"/>
</dbReference>
<feature type="region of interest" description="Disordered" evidence="1">
    <location>
        <begin position="1"/>
        <end position="23"/>
    </location>
</feature>
<name>A0A061EN32_THECC</name>
<sequence length="271" mass="29954">MSNGDQELRDHETINCGEGEELQESPLDLSLLRIDSFNNGTTTDVSNTHRNHRSSCASCGGTGYISTTSNPMKRPSPEPLTEPKPKKLVLDRNHPLFGFSKVSLPPPPTQSLPILRRCVSDPSSSPGTNTQSPPGNANIVGESPLSKGSASASALPPKAPALRRSASDPYPSPGRTCKEESPSAKRLKRMEDRMREMSKWFHDAMREDENMVCAEEATKDDYELECEEDVSVEREGECVVICFKCPCGKDDDTFIISLRLRPIVLYRTDHF</sequence>
<dbReference type="Gramene" id="EOY06241">
    <property type="protein sequence ID" value="EOY06241"/>
    <property type="gene ID" value="TCM_021041"/>
</dbReference>
<feature type="compositionally biased region" description="Low complexity" evidence="1">
    <location>
        <begin position="143"/>
        <end position="164"/>
    </location>
</feature>
<dbReference type="FunCoup" id="A0A061EN32">
    <property type="interactions" value="1"/>
</dbReference>
<organism evidence="2 3">
    <name type="scientific">Theobroma cacao</name>
    <name type="common">Cacao</name>
    <name type="synonym">Cocoa</name>
    <dbReference type="NCBI Taxonomy" id="3641"/>
    <lineage>
        <taxon>Eukaryota</taxon>
        <taxon>Viridiplantae</taxon>
        <taxon>Streptophyta</taxon>
        <taxon>Embryophyta</taxon>
        <taxon>Tracheophyta</taxon>
        <taxon>Spermatophyta</taxon>
        <taxon>Magnoliopsida</taxon>
        <taxon>eudicotyledons</taxon>
        <taxon>Gunneridae</taxon>
        <taxon>Pentapetalae</taxon>
        <taxon>rosids</taxon>
        <taxon>malvids</taxon>
        <taxon>Malvales</taxon>
        <taxon>Malvaceae</taxon>
        <taxon>Byttnerioideae</taxon>
        <taxon>Theobroma</taxon>
    </lineage>
</organism>
<dbReference type="OMA" id="PKECKEG"/>
<protein>
    <submittedName>
        <fullName evidence="2">Uncharacterized protein</fullName>
    </submittedName>
</protein>
<feature type="region of interest" description="Disordered" evidence="1">
    <location>
        <begin position="41"/>
        <end position="86"/>
    </location>
</feature>
<dbReference type="HOGENOM" id="CLU_1020822_0_0_1"/>
<evidence type="ECO:0000256" key="1">
    <source>
        <dbReference type="SAM" id="MobiDB-lite"/>
    </source>
</evidence>
<keyword evidence="3" id="KW-1185">Reference proteome</keyword>
<feature type="compositionally biased region" description="Polar residues" evidence="1">
    <location>
        <begin position="121"/>
        <end position="135"/>
    </location>
</feature>
<gene>
    <name evidence="2" type="ORF">TCM_021041</name>
</gene>
<dbReference type="InParanoid" id="A0A061EN32"/>
<dbReference type="EMBL" id="CM001882">
    <property type="protein sequence ID" value="EOY06241.1"/>
    <property type="molecule type" value="Genomic_DNA"/>
</dbReference>
<dbReference type="Proteomes" id="UP000026915">
    <property type="component" value="Chromosome 4"/>
</dbReference>
<feature type="compositionally biased region" description="Basic and acidic residues" evidence="1">
    <location>
        <begin position="1"/>
        <end position="13"/>
    </location>
</feature>
<accession>A0A061EN32</accession>
<feature type="region of interest" description="Disordered" evidence="1">
    <location>
        <begin position="98"/>
        <end position="187"/>
    </location>
</feature>